<accession>A0A0G4KK51</accession>
<comment type="subcellular location">
    <subcellularLocation>
        <location evidence="1">Nucleus</location>
    </subcellularLocation>
</comment>
<name>A0A0G4KK51_VERLO</name>
<dbReference type="EMBL" id="CVQI01001113">
    <property type="protein sequence ID" value="CRK05800.1"/>
    <property type="molecule type" value="Genomic_DNA"/>
</dbReference>
<feature type="compositionally biased region" description="Polar residues" evidence="3">
    <location>
        <begin position="329"/>
        <end position="340"/>
    </location>
</feature>
<keyword evidence="2" id="KW-0539">Nucleus</keyword>
<feature type="compositionally biased region" description="Polar residues" evidence="3">
    <location>
        <begin position="507"/>
        <end position="530"/>
    </location>
</feature>
<evidence type="ECO:0000256" key="3">
    <source>
        <dbReference type="SAM" id="MobiDB-lite"/>
    </source>
</evidence>
<dbReference type="GO" id="GO:0003682">
    <property type="term" value="F:chromatin binding"/>
    <property type="evidence" value="ECO:0007669"/>
    <property type="project" value="TreeGrafter"/>
</dbReference>
<sequence>MAPADRYSAPGGAQYDSNTMTVGDGTWDFEKNNFLLPNLQGLNFETMRYNAIATIVHPPSENSVHPPRPPSTRQSPSTTTTTTRPFHPRRPIISSRTRLTSPLDIPFSPKTDVAATDAMTEVGPADRARLLRSKRDEFSSIVTSRKRKLRQLYAVATTHDGIPTNDFATPDATPALPAELHFLQRSDIFKGVLDERSIPARPPLRYDAFRHSLERSDLFAQPTPSPNPLQPPTLDNKHTQHATTTPKPKPQTPTPGHDISVQPTRPPQKPLDLSLPPKPIHPQSISPAPPKTSAQRSVPPTSIHTPSNGHVGPNGHVSRYTKQPHETSIRTGATESTPQESELKDAEPKLMTRPFPSSAVSPAEKFHDARIENGVTRSKQVQEASRPADILSSPGSTAHTAATPVVGDVSTETSPEHEPARLAERNDGQSHTAHAEPPAKKLALDSEVMASNEGDSTEARVLDGPEAQLIQESLSVASKRAAAQSALARPQISVPVPQPVEVKQEPSRSNQPSATEKLISPSTSPNVKTTASSQPSALAAASPAEIPDSQDSASADRMDVDPPTAAPPQKKTEAVKLTSQPTVPPTANSADAISSSHQMPADVAHAPERAVTRVSTGAIRQKSVSEILGETRAAPAKEDSASVDVPRAQLTPVTSTPQSPASRSRSGLYRRKQKPKNQISAVVFGKSHKRSSSDKNALNRDPKTESYLPTDDYFTPLFVQGFSQSSKWMKPIEVVLNQAHKTVSTSDANIALLDNQACRVLRRVYNLQQQDKWLLRQPKRCPEPARQESHWDVLLGEAKWMRTDFREERKWKTACARNLANACALWVHSGEEDRKALQINAVIPPKTQASDGDVSMTQSEQDAARSSTLDLIAGDVDTPEHLEEVHHDILETVAPSAIFALQEDDVVFAMRSSPTANLLLDELPMYGAPLTPVWMPRISSMRAVVPPKMMTVSMTTTKTVPFNA</sequence>
<evidence type="ECO:0000256" key="1">
    <source>
        <dbReference type="ARBA" id="ARBA00004123"/>
    </source>
</evidence>
<feature type="compositionally biased region" description="Polar residues" evidence="3">
    <location>
        <begin position="651"/>
        <end position="665"/>
    </location>
</feature>
<proteinExistence type="predicted"/>
<organism evidence="5 6">
    <name type="scientific">Verticillium longisporum</name>
    <name type="common">Verticillium dahliae var. longisporum</name>
    <dbReference type="NCBI Taxonomy" id="100787"/>
    <lineage>
        <taxon>Eukaryota</taxon>
        <taxon>Fungi</taxon>
        <taxon>Dikarya</taxon>
        <taxon>Ascomycota</taxon>
        <taxon>Pezizomycotina</taxon>
        <taxon>Sordariomycetes</taxon>
        <taxon>Hypocreomycetidae</taxon>
        <taxon>Glomerellales</taxon>
        <taxon>Plectosphaerellaceae</taxon>
        <taxon>Verticillium</taxon>
    </lineage>
</organism>
<feature type="compositionally biased region" description="Basic and acidic residues" evidence="3">
    <location>
        <begin position="341"/>
        <end position="350"/>
    </location>
</feature>
<dbReference type="Proteomes" id="UP000045706">
    <property type="component" value="Unassembled WGS sequence"/>
</dbReference>
<dbReference type="AlphaFoldDB" id="A0A0G4KK51"/>
<dbReference type="GO" id="GO:0006281">
    <property type="term" value="P:DNA repair"/>
    <property type="evidence" value="ECO:0007669"/>
    <property type="project" value="TreeGrafter"/>
</dbReference>
<protein>
    <recommendedName>
        <fullName evidence="4">HSA domain-containing protein</fullName>
    </recommendedName>
</protein>
<evidence type="ECO:0000259" key="4">
    <source>
        <dbReference type="PROSITE" id="PS51204"/>
    </source>
</evidence>
<reference evidence="6" key="1">
    <citation type="submission" date="2015-05" db="EMBL/GenBank/DDBJ databases">
        <authorList>
            <person name="Fogelqvist Johan"/>
        </authorList>
    </citation>
    <scope>NUCLEOTIDE SEQUENCE [LARGE SCALE GENOMIC DNA]</scope>
</reference>
<dbReference type="PANTHER" id="PTHR46459">
    <property type="entry name" value="E1A-BINDING PROTEIN P400-RELATED"/>
    <property type="match status" value="1"/>
</dbReference>
<evidence type="ECO:0000256" key="2">
    <source>
        <dbReference type="ARBA" id="ARBA00023242"/>
    </source>
</evidence>
<feature type="compositionally biased region" description="Low complexity" evidence="3">
    <location>
        <begin position="71"/>
        <end position="85"/>
    </location>
</feature>
<feature type="region of interest" description="Disordered" evidence="3">
    <location>
        <begin position="58"/>
        <end position="95"/>
    </location>
</feature>
<feature type="compositionally biased region" description="Polar residues" evidence="3">
    <location>
        <begin position="577"/>
        <end position="598"/>
    </location>
</feature>
<dbReference type="PANTHER" id="PTHR46459:SF1">
    <property type="entry name" value="E1A-BINDING PROTEIN P400"/>
    <property type="match status" value="1"/>
</dbReference>
<dbReference type="Pfam" id="PF07529">
    <property type="entry name" value="HSA"/>
    <property type="match status" value="1"/>
</dbReference>
<feature type="compositionally biased region" description="Low complexity" evidence="3">
    <location>
        <begin position="477"/>
        <end position="488"/>
    </location>
</feature>
<feature type="region of interest" description="Disordered" evidence="3">
    <location>
        <begin position="629"/>
        <end position="706"/>
    </location>
</feature>
<dbReference type="GO" id="GO:0035267">
    <property type="term" value="C:NuA4 histone acetyltransferase complex"/>
    <property type="evidence" value="ECO:0007669"/>
    <property type="project" value="TreeGrafter"/>
</dbReference>
<dbReference type="GO" id="GO:0005634">
    <property type="term" value="C:nucleus"/>
    <property type="evidence" value="ECO:0007669"/>
    <property type="project" value="UniProtKB-SubCell"/>
</dbReference>
<dbReference type="InterPro" id="IPR014012">
    <property type="entry name" value="HSA_dom"/>
</dbReference>
<feature type="domain" description="HSA" evidence="4">
    <location>
        <begin position="778"/>
        <end position="857"/>
    </location>
</feature>
<evidence type="ECO:0000313" key="6">
    <source>
        <dbReference type="Proteomes" id="UP000045706"/>
    </source>
</evidence>
<feature type="compositionally biased region" description="Polar residues" evidence="3">
    <location>
        <begin position="292"/>
        <end position="308"/>
    </location>
</feature>
<feature type="region of interest" description="Disordered" evidence="3">
    <location>
        <begin position="477"/>
        <end position="617"/>
    </location>
</feature>
<evidence type="ECO:0000313" key="5">
    <source>
        <dbReference type="EMBL" id="CRK05800.1"/>
    </source>
</evidence>
<dbReference type="SMART" id="SM00573">
    <property type="entry name" value="HSA"/>
    <property type="match status" value="1"/>
</dbReference>
<dbReference type="PROSITE" id="PS51204">
    <property type="entry name" value="HSA"/>
    <property type="match status" value="1"/>
</dbReference>
<feature type="region of interest" description="Disordered" evidence="3">
    <location>
        <begin position="218"/>
        <end position="465"/>
    </location>
</feature>
<gene>
    <name evidence="5" type="ORF">BN1723_001630</name>
</gene>
<feature type="compositionally biased region" description="Basic and acidic residues" evidence="3">
    <location>
        <begin position="414"/>
        <end position="444"/>
    </location>
</feature>
<feature type="compositionally biased region" description="Low complexity" evidence="3">
    <location>
        <begin position="531"/>
        <end position="544"/>
    </location>
</feature>
<feature type="compositionally biased region" description="Basic and acidic residues" evidence="3">
    <location>
        <begin position="691"/>
        <end position="704"/>
    </location>
</feature>